<feature type="domain" description="Protein kinase" evidence="19">
    <location>
        <begin position="278"/>
        <end position="440"/>
    </location>
</feature>
<evidence type="ECO:0000256" key="3">
    <source>
        <dbReference type="ARBA" id="ARBA00012401"/>
    </source>
</evidence>
<dbReference type="SMART" id="SM00220">
    <property type="entry name" value="S_TKc"/>
    <property type="match status" value="1"/>
</dbReference>
<evidence type="ECO:0000256" key="9">
    <source>
        <dbReference type="ARBA" id="ARBA00022777"/>
    </source>
</evidence>
<keyword evidence="13 15" id="KW-1015">Disulfide bond</keyword>
<evidence type="ECO:0000256" key="6">
    <source>
        <dbReference type="ARBA" id="ARBA00022692"/>
    </source>
</evidence>
<dbReference type="Proteomes" id="UP000828390">
    <property type="component" value="Unassembled WGS sequence"/>
</dbReference>
<organism evidence="21 22">
    <name type="scientific">Dreissena polymorpha</name>
    <name type="common">Zebra mussel</name>
    <name type="synonym">Mytilus polymorpha</name>
    <dbReference type="NCBI Taxonomy" id="45954"/>
    <lineage>
        <taxon>Eukaryota</taxon>
        <taxon>Metazoa</taxon>
        <taxon>Spiralia</taxon>
        <taxon>Lophotrochozoa</taxon>
        <taxon>Mollusca</taxon>
        <taxon>Bivalvia</taxon>
        <taxon>Autobranchia</taxon>
        <taxon>Heteroconchia</taxon>
        <taxon>Euheterodonta</taxon>
        <taxon>Imparidentia</taxon>
        <taxon>Neoheterodontei</taxon>
        <taxon>Myida</taxon>
        <taxon>Dreissenoidea</taxon>
        <taxon>Dreissenidae</taxon>
        <taxon>Dreissena</taxon>
    </lineage>
</organism>
<feature type="non-terminal residue" evidence="21">
    <location>
        <position position="1"/>
    </location>
</feature>
<dbReference type="InterPro" id="IPR003605">
    <property type="entry name" value="GS_dom"/>
</dbReference>
<evidence type="ECO:0000256" key="10">
    <source>
        <dbReference type="ARBA" id="ARBA00022840"/>
    </source>
</evidence>
<name>A0A9D4DR27_DREPO</name>
<evidence type="ECO:0000259" key="20">
    <source>
        <dbReference type="PROSITE" id="PS51256"/>
    </source>
</evidence>
<dbReference type="GO" id="GO:0071363">
    <property type="term" value="P:cellular response to growth factor stimulus"/>
    <property type="evidence" value="ECO:0007669"/>
    <property type="project" value="TreeGrafter"/>
</dbReference>
<keyword evidence="12 18" id="KW-0472">Membrane</keyword>
<dbReference type="PROSITE" id="PS50011">
    <property type="entry name" value="PROTEIN_KINASE_DOM"/>
    <property type="match status" value="1"/>
</dbReference>
<keyword evidence="9" id="KW-0418">Kinase</keyword>
<evidence type="ECO:0000256" key="11">
    <source>
        <dbReference type="ARBA" id="ARBA00022989"/>
    </source>
</evidence>
<dbReference type="PROSITE" id="PS00108">
    <property type="entry name" value="PROTEIN_KINASE_ST"/>
    <property type="match status" value="1"/>
</dbReference>
<keyword evidence="11 18" id="KW-1133">Transmembrane helix</keyword>
<dbReference type="SMART" id="SM00467">
    <property type="entry name" value="GS"/>
    <property type="match status" value="1"/>
</dbReference>
<dbReference type="Pfam" id="PF08515">
    <property type="entry name" value="TGF_beta_GS"/>
    <property type="match status" value="1"/>
</dbReference>
<sequence>MFACSNTTWRQCIDMQYRCDEEVDCLDGSDEWSTTCGCGVSSFTCHNGKCLSNELYCNSIDDCGDGTDELMCGSKNSDKGDLDFDPQKMNGTLQDGEILCSCSPASKCDQRDSCQTKHGCFKAFKLEHGYKQVTLGCNAAQFHQLAMCNTEYKSYTAVACCNNYTRCNSDLNPQPVPQTVVPALPSVRSESLKLILAVCVPVMALFLLLWALWLACRYYHKWRAGSGLTKDQCLLRDGELRSEAMGDGSLRELIDESCTSGSGSGLPVLVQQTVARQVQLLECIGKGHYGDVWKGKYHGEIVAVKVFMTHDEASWRRETEIYNTCLLRHDNILGFYASDITSRNSCSQMWLIMHYHPDGSLYDHLQYNALDHEAMLRLLHSACAGLVHLHTEILGNKGKPAIAHRDIKSKNILVKRDGTSCIADLGLAVLHKCENNSLNL</sequence>
<evidence type="ECO:0000256" key="16">
    <source>
        <dbReference type="PROSITE-ProRule" id="PRU10141"/>
    </source>
</evidence>
<evidence type="ECO:0000256" key="13">
    <source>
        <dbReference type="ARBA" id="ARBA00023157"/>
    </source>
</evidence>
<dbReference type="Gene3D" id="1.10.510.10">
    <property type="entry name" value="Transferase(Phosphotransferase) domain 1"/>
    <property type="match status" value="1"/>
</dbReference>
<reference evidence="21" key="1">
    <citation type="journal article" date="2019" name="bioRxiv">
        <title>The Genome of the Zebra Mussel, Dreissena polymorpha: A Resource for Invasive Species Research.</title>
        <authorList>
            <person name="McCartney M.A."/>
            <person name="Auch B."/>
            <person name="Kono T."/>
            <person name="Mallez S."/>
            <person name="Zhang Y."/>
            <person name="Obille A."/>
            <person name="Becker A."/>
            <person name="Abrahante J.E."/>
            <person name="Garbe J."/>
            <person name="Badalamenti J.P."/>
            <person name="Herman A."/>
            <person name="Mangelson H."/>
            <person name="Liachko I."/>
            <person name="Sullivan S."/>
            <person name="Sone E.D."/>
            <person name="Koren S."/>
            <person name="Silverstein K.A.T."/>
            <person name="Beckman K.B."/>
            <person name="Gohl D.M."/>
        </authorList>
    </citation>
    <scope>NUCLEOTIDE SEQUENCE</scope>
    <source>
        <strain evidence="21">Duluth1</strain>
        <tissue evidence="21">Whole animal</tissue>
    </source>
</reference>
<evidence type="ECO:0000256" key="7">
    <source>
        <dbReference type="ARBA" id="ARBA00022729"/>
    </source>
</evidence>
<evidence type="ECO:0000256" key="4">
    <source>
        <dbReference type="ARBA" id="ARBA00022527"/>
    </source>
</evidence>
<dbReference type="SUPFAM" id="SSF56112">
    <property type="entry name" value="Protein kinase-like (PK-like)"/>
    <property type="match status" value="1"/>
</dbReference>
<dbReference type="InterPro" id="IPR023415">
    <property type="entry name" value="LDLR_class-A_CS"/>
</dbReference>
<dbReference type="EMBL" id="JAIWYP010000010">
    <property type="protein sequence ID" value="KAH3753673.1"/>
    <property type="molecule type" value="Genomic_DNA"/>
</dbReference>
<evidence type="ECO:0000256" key="14">
    <source>
        <dbReference type="ARBA" id="ARBA00023170"/>
    </source>
</evidence>
<comment type="subcellular location">
    <subcellularLocation>
        <location evidence="1">Membrane</location>
        <topology evidence="1">Single-pass type I membrane protein</topology>
    </subcellularLocation>
</comment>
<feature type="transmembrane region" description="Helical" evidence="18">
    <location>
        <begin position="194"/>
        <end position="216"/>
    </location>
</feature>
<dbReference type="CDD" id="cd00112">
    <property type="entry name" value="LDLa"/>
    <property type="match status" value="2"/>
</dbReference>
<dbReference type="InterPro" id="IPR017441">
    <property type="entry name" value="Protein_kinase_ATP_BS"/>
</dbReference>
<comment type="similarity">
    <text evidence="2">Belongs to the protein kinase superfamily. TKL Ser/Thr protein kinase family. TGFB receptor subfamily.</text>
</comment>
<accession>A0A9D4DR27</accession>
<gene>
    <name evidence="21" type="ORF">DPMN_188315</name>
</gene>
<protein>
    <recommendedName>
        <fullName evidence="3">receptor protein serine/threonine kinase</fullName>
        <ecNumber evidence="3">2.7.11.30</ecNumber>
    </recommendedName>
</protein>
<dbReference type="InterPro" id="IPR002172">
    <property type="entry name" value="LDrepeatLR_classA_rpt"/>
</dbReference>
<dbReference type="InterPro" id="IPR036055">
    <property type="entry name" value="LDL_receptor-like_sf"/>
</dbReference>
<feature type="binding site" evidence="16">
    <location>
        <position position="305"/>
    </location>
    <ligand>
        <name>ATP</name>
        <dbReference type="ChEBI" id="CHEBI:30616"/>
    </ligand>
</feature>
<evidence type="ECO:0000313" key="21">
    <source>
        <dbReference type="EMBL" id="KAH3753673.1"/>
    </source>
</evidence>
<feature type="disulfide bond" evidence="15">
    <location>
        <begin position="38"/>
        <end position="50"/>
    </location>
</feature>
<evidence type="ECO:0000256" key="18">
    <source>
        <dbReference type="SAM" id="Phobius"/>
    </source>
</evidence>
<dbReference type="FunFam" id="3.30.200.20:FF:000064">
    <property type="entry name" value="Receptor protein serine/threonine kinase"/>
    <property type="match status" value="1"/>
</dbReference>
<feature type="disulfide bond" evidence="15">
    <location>
        <begin position="57"/>
        <end position="72"/>
    </location>
</feature>
<keyword evidence="14" id="KW-0675">Receptor</keyword>
<evidence type="ECO:0000256" key="5">
    <source>
        <dbReference type="ARBA" id="ARBA00022679"/>
    </source>
</evidence>
<evidence type="ECO:0000256" key="8">
    <source>
        <dbReference type="ARBA" id="ARBA00022741"/>
    </source>
</evidence>
<keyword evidence="10 16" id="KW-0067">ATP-binding</keyword>
<comment type="caution">
    <text evidence="15">Lacks conserved residue(s) required for the propagation of feature annotation.</text>
</comment>
<dbReference type="Pfam" id="PF00057">
    <property type="entry name" value="Ldl_recept_a"/>
    <property type="match status" value="2"/>
</dbReference>
<keyword evidence="7" id="KW-0732">Signal</keyword>
<dbReference type="InterPro" id="IPR011009">
    <property type="entry name" value="Kinase-like_dom_sf"/>
</dbReference>
<dbReference type="PRINTS" id="PR00261">
    <property type="entry name" value="LDLRECEPTOR"/>
</dbReference>
<keyword evidence="6 18" id="KW-0812">Transmembrane</keyword>
<keyword evidence="22" id="KW-1185">Reference proteome</keyword>
<dbReference type="Pfam" id="PF00069">
    <property type="entry name" value="Pkinase"/>
    <property type="match status" value="1"/>
</dbReference>
<evidence type="ECO:0000256" key="2">
    <source>
        <dbReference type="ARBA" id="ARBA00009605"/>
    </source>
</evidence>
<dbReference type="AlphaFoldDB" id="A0A9D4DR27"/>
<dbReference type="InterPro" id="IPR000719">
    <property type="entry name" value="Prot_kinase_dom"/>
</dbReference>
<comment type="caution">
    <text evidence="21">The sequence shown here is derived from an EMBL/GenBank/DDBJ whole genome shotgun (WGS) entry which is preliminary data.</text>
</comment>
<evidence type="ECO:0000256" key="12">
    <source>
        <dbReference type="ARBA" id="ARBA00023136"/>
    </source>
</evidence>
<evidence type="ECO:0000256" key="1">
    <source>
        <dbReference type="ARBA" id="ARBA00004479"/>
    </source>
</evidence>
<dbReference type="InterPro" id="IPR008271">
    <property type="entry name" value="Ser/Thr_kinase_AS"/>
</dbReference>
<feature type="domain" description="GS" evidence="20">
    <location>
        <begin position="248"/>
        <end position="277"/>
    </location>
</feature>
<dbReference type="PROSITE" id="PS01209">
    <property type="entry name" value="LDLRA_1"/>
    <property type="match status" value="1"/>
</dbReference>
<dbReference type="GO" id="GO:0043235">
    <property type="term" value="C:receptor complex"/>
    <property type="evidence" value="ECO:0007669"/>
    <property type="project" value="TreeGrafter"/>
</dbReference>
<dbReference type="InterPro" id="IPR000333">
    <property type="entry name" value="TGFB_receptor"/>
</dbReference>
<dbReference type="GO" id="GO:0004675">
    <property type="term" value="F:transmembrane receptor protein serine/threonine kinase activity"/>
    <property type="evidence" value="ECO:0007669"/>
    <property type="project" value="UniProtKB-EC"/>
</dbReference>
<dbReference type="PANTHER" id="PTHR23255:SF72">
    <property type="entry name" value="RECEPTOR PROTEIN SERINE_THREONINE KINASE"/>
    <property type="match status" value="1"/>
</dbReference>
<dbReference type="EC" id="2.7.11.30" evidence="3"/>
<dbReference type="SMART" id="SM00192">
    <property type="entry name" value="LDLa"/>
    <property type="match status" value="2"/>
</dbReference>
<keyword evidence="4 17" id="KW-0723">Serine/threonine-protein kinase</keyword>
<dbReference type="GO" id="GO:0005886">
    <property type="term" value="C:plasma membrane"/>
    <property type="evidence" value="ECO:0007669"/>
    <property type="project" value="TreeGrafter"/>
</dbReference>
<dbReference type="PANTHER" id="PTHR23255">
    <property type="entry name" value="TRANSFORMING GROWTH FACTOR-BETA RECEPTOR TYPE I AND II"/>
    <property type="match status" value="1"/>
</dbReference>
<dbReference type="Gene3D" id="4.10.400.10">
    <property type="entry name" value="Low-density Lipoprotein Receptor"/>
    <property type="match status" value="2"/>
</dbReference>
<evidence type="ECO:0000256" key="15">
    <source>
        <dbReference type="PROSITE-ProRule" id="PRU00124"/>
    </source>
</evidence>
<evidence type="ECO:0000259" key="19">
    <source>
        <dbReference type="PROSITE" id="PS50011"/>
    </source>
</evidence>
<dbReference type="PROSITE" id="PS00107">
    <property type="entry name" value="PROTEIN_KINASE_ATP"/>
    <property type="match status" value="1"/>
</dbReference>
<dbReference type="PROSITE" id="PS50068">
    <property type="entry name" value="LDLRA_2"/>
    <property type="match status" value="2"/>
</dbReference>
<dbReference type="Gene3D" id="3.30.200.20">
    <property type="entry name" value="Phosphorylase Kinase, domain 1"/>
    <property type="match status" value="1"/>
</dbReference>
<dbReference type="GO" id="GO:0005524">
    <property type="term" value="F:ATP binding"/>
    <property type="evidence" value="ECO:0007669"/>
    <property type="project" value="UniProtKB-UniRule"/>
</dbReference>
<feature type="disulfide bond" evidence="15">
    <location>
        <begin position="45"/>
        <end position="63"/>
    </location>
</feature>
<dbReference type="PROSITE" id="PS51256">
    <property type="entry name" value="GS"/>
    <property type="match status" value="1"/>
</dbReference>
<keyword evidence="8 16" id="KW-0547">Nucleotide-binding</keyword>
<proteinExistence type="inferred from homology"/>
<evidence type="ECO:0000256" key="17">
    <source>
        <dbReference type="RuleBase" id="RU000304"/>
    </source>
</evidence>
<evidence type="ECO:0000313" key="22">
    <source>
        <dbReference type="Proteomes" id="UP000828390"/>
    </source>
</evidence>
<reference evidence="21" key="2">
    <citation type="submission" date="2020-11" db="EMBL/GenBank/DDBJ databases">
        <authorList>
            <person name="McCartney M.A."/>
            <person name="Auch B."/>
            <person name="Kono T."/>
            <person name="Mallez S."/>
            <person name="Becker A."/>
            <person name="Gohl D.M."/>
            <person name="Silverstein K.A.T."/>
            <person name="Koren S."/>
            <person name="Bechman K.B."/>
            <person name="Herman A."/>
            <person name="Abrahante J.E."/>
            <person name="Garbe J."/>
        </authorList>
    </citation>
    <scope>NUCLEOTIDE SEQUENCE</scope>
    <source>
        <strain evidence="21">Duluth1</strain>
        <tissue evidence="21">Whole animal</tissue>
    </source>
</reference>
<keyword evidence="5" id="KW-0808">Transferase</keyword>
<dbReference type="SUPFAM" id="SSF57424">
    <property type="entry name" value="LDL receptor-like module"/>
    <property type="match status" value="2"/>
</dbReference>